<comment type="caution">
    <text evidence="7">The sequence shown here is derived from an EMBL/GenBank/DDBJ whole genome shotgun (WGS) entry which is preliminary data.</text>
</comment>
<gene>
    <name evidence="7" type="ORF">QR680_001784</name>
</gene>
<feature type="transmembrane region" description="Helical" evidence="5">
    <location>
        <begin position="347"/>
        <end position="364"/>
    </location>
</feature>
<dbReference type="SUPFAM" id="SSF81321">
    <property type="entry name" value="Family A G protein-coupled receptor-like"/>
    <property type="match status" value="1"/>
</dbReference>
<dbReference type="Gene3D" id="1.20.1070.10">
    <property type="entry name" value="Rhodopsin 7-helix transmembrane proteins"/>
    <property type="match status" value="1"/>
</dbReference>
<evidence type="ECO:0000256" key="2">
    <source>
        <dbReference type="ARBA" id="ARBA00022692"/>
    </source>
</evidence>
<evidence type="ECO:0000256" key="3">
    <source>
        <dbReference type="ARBA" id="ARBA00022989"/>
    </source>
</evidence>
<dbReference type="InterPro" id="IPR012674">
    <property type="entry name" value="Calycin"/>
</dbReference>
<dbReference type="CDD" id="cd00742">
    <property type="entry name" value="FABP"/>
    <property type="match status" value="1"/>
</dbReference>
<feature type="transmembrane region" description="Helical" evidence="5">
    <location>
        <begin position="156"/>
        <end position="183"/>
    </location>
</feature>
<dbReference type="PANTHER" id="PTHR46641:SF18">
    <property type="entry name" value="G-PROTEIN COUPLED RECEPTORS FAMILY 1 PROFILE DOMAIN-CONTAINING PROTEIN"/>
    <property type="match status" value="1"/>
</dbReference>
<protein>
    <recommendedName>
        <fullName evidence="6">G-protein coupled receptors family 1 profile domain-containing protein</fullName>
    </recommendedName>
</protein>
<keyword evidence="3 5" id="KW-1133">Transmembrane helix</keyword>
<dbReference type="InterPro" id="IPR052954">
    <property type="entry name" value="GPCR-Ligand_Int"/>
</dbReference>
<evidence type="ECO:0000256" key="5">
    <source>
        <dbReference type="SAM" id="Phobius"/>
    </source>
</evidence>
<feature type="transmembrane region" description="Helical" evidence="5">
    <location>
        <begin position="117"/>
        <end position="136"/>
    </location>
</feature>
<reference evidence="7" key="1">
    <citation type="submission" date="2023-06" db="EMBL/GenBank/DDBJ databases">
        <title>Genomic analysis of the entomopathogenic nematode Steinernema hermaphroditum.</title>
        <authorList>
            <person name="Schwarz E.M."/>
            <person name="Heppert J.K."/>
            <person name="Baniya A."/>
            <person name="Schwartz H.T."/>
            <person name="Tan C.-H."/>
            <person name="Antoshechkin I."/>
            <person name="Sternberg P.W."/>
            <person name="Goodrich-Blair H."/>
            <person name="Dillman A.R."/>
        </authorList>
    </citation>
    <scope>NUCLEOTIDE SEQUENCE</scope>
    <source>
        <strain evidence="7">PS9179</strain>
        <tissue evidence="7">Whole animal</tissue>
    </source>
</reference>
<feature type="transmembrane region" description="Helical" evidence="5">
    <location>
        <begin position="195"/>
        <end position="219"/>
    </location>
</feature>
<dbReference type="PROSITE" id="PS50262">
    <property type="entry name" value="G_PROTEIN_RECEP_F1_2"/>
    <property type="match status" value="1"/>
</dbReference>
<dbReference type="AlphaFoldDB" id="A0AA39GZU8"/>
<evidence type="ECO:0000256" key="4">
    <source>
        <dbReference type="ARBA" id="ARBA00023136"/>
    </source>
</evidence>
<dbReference type="SUPFAM" id="SSF50814">
    <property type="entry name" value="Lipocalins"/>
    <property type="match status" value="1"/>
</dbReference>
<accession>A0AA39GZU8</accession>
<evidence type="ECO:0000259" key="6">
    <source>
        <dbReference type="PROSITE" id="PS50262"/>
    </source>
</evidence>
<dbReference type="PANTHER" id="PTHR46641">
    <property type="entry name" value="FMRFAMIDE RECEPTOR-RELATED"/>
    <property type="match status" value="1"/>
</dbReference>
<comment type="subcellular location">
    <subcellularLocation>
        <location evidence="1">Membrane</location>
    </subcellularLocation>
</comment>
<evidence type="ECO:0000313" key="8">
    <source>
        <dbReference type="Proteomes" id="UP001175271"/>
    </source>
</evidence>
<feature type="transmembrane region" description="Helical" evidence="5">
    <location>
        <begin position="78"/>
        <end position="97"/>
    </location>
</feature>
<name>A0AA39GZU8_9BILA</name>
<dbReference type="InterPro" id="IPR017452">
    <property type="entry name" value="GPCR_Rhodpsn_7TM"/>
</dbReference>
<dbReference type="CDD" id="cd14978">
    <property type="entry name" value="7tmA_FMRFamide_R-like"/>
    <property type="match status" value="1"/>
</dbReference>
<dbReference type="GO" id="GO:0016020">
    <property type="term" value="C:membrane"/>
    <property type="evidence" value="ECO:0007669"/>
    <property type="project" value="UniProtKB-SubCell"/>
</dbReference>
<feature type="domain" description="G-protein coupled receptors family 1 profile" evidence="6">
    <location>
        <begin position="90"/>
        <end position="361"/>
    </location>
</feature>
<keyword evidence="8" id="KW-1185">Reference proteome</keyword>
<feature type="transmembrane region" description="Helical" evidence="5">
    <location>
        <begin position="256"/>
        <end position="282"/>
    </location>
</feature>
<dbReference type="Gene3D" id="2.40.128.20">
    <property type="match status" value="1"/>
</dbReference>
<keyword evidence="2 5" id="KW-0812">Transmembrane</keyword>
<keyword evidence="4 5" id="KW-0472">Membrane</keyword>
<feature type="transmembrane region" description="Helical" evidence="5">
    <location>
        <begin position="303"/>
        <end position="327"/>
    </location>
</feature>
<dbReference type="Proteomes" id="UP001175271">
    <property type="component" value="Unassembled WGS sequence"/>
</dbReference>
<evidence type="ECO:0000313" key="7">
    <source>
        <dbReference type="EMBL" id="KAK0396610.1"/>
    </source>
</evidence>
<proteinExistence type="predicted"/>
<sequence length="557" mass="63820">MAVLAAAIPFQERLFQKCLERFHRRMELSECLPALTVVHEYEKNGISLCESLANVTVVEHNLDYYSDCSKFDQSISRWIVPILQLLCFLGNVLNILIYRLPYFDGSSSVHFLRAKALANLVFVLSRIFEVIHAWTIEANAQFELTYWTTKPFVITVANVSGTISTWLTLLVTIETVMCVLMPFSFRQYCTRRLSLNLLIATVILSSGLHLTFLCTHHVATSSVLREINSSVHCWYHAIYFTMQRNTLPIYELYEKMYYWIQMTVSIVLPTIIMLICSVLIITQFTIKELGETFSQRRRCVIRMTVATTLSHLLLEGPALLTFGAAALKGAGSSSHDVTTCKLNHGNNLLSMVNATIPFFVFLVCNHQFRHMTKVYLQAQTACERDKKRALLNQSTVRNRSARDPESVSMAEIPSVFMNHEWCQESAENLDEFLAAKGVPWLIRKLISLKTGNGVFHLTKNDDKYTIVNWSSKNKMQYEFTVGEPVTATGYDGKQHKICFSMNGDRFREQHEHLEGDRKGETDDITEYFMLDGRLVAESSVTDKSGKTVTWRRYYKRS</sequence>
<organism evidence="7 8">
    <name type="scientific">Steinernema hermaphroditum</name>
    <dbReference type="NCBI Taxonomy" id="289476"/>
    <lineage>
        <taxon>Eukaryota</taxon>
        <taxon>Metazoa</taxon>
        <taxon>Ecdysozoa</taxon>
        <taxon>Nematoda</taxon>
        <taxon>Chromadorea</taxon>
        <taxon>Rhabditida</taxon>
        <taxon>Tylenchina</taxon>
        <taxon>Panagrolaimomorpha</taxon>
        <taxon>Strongyloidoidea</taxon>
        <taxon>Steinernematidae</taxon>
        <taxon>Steinernema</taxon>
    </lineage>
</organism>
<dbReference type="EMBL" id="JAUCMV010000005">
    <property type="protein sequence ID" value="KAK0396610.1"/>
    <property type="molecule type" value="Genomic_DNA"/>
</dbReference>
<evidence type="ECO:0000256" key="1">
    <source>
        <dbReference type="ARBA" id="ARBA00004370"/>
    </source>
</evidence>